<comment type="caution">
    <text evidence="1">The sequence shown here is derived from an EMBL/GenBank/DDBJ whole genome shotgun (WGS) entry which is preliminary data.</text>
</comment>
<dbReference type="Proteomes" id="UP000805193">
    <property type="component" value="Unassembled WGS sequence"/>
</dbReference>
<protein>
    <submittedName>
        <fullName evidence="1">Uncharacterized protein</fullName>
    </submittedName>
</protein>
<reference evidence="1 2" key="1">
    <citation type="journal article" date="2020" name="Cell">
        <title>Large-Scale Comparative Analyses of Tick Genomes Elucidate Their Genetic Diversity and Vector Capacities.</title>
        <authorList>
            <consortium name="Tick Genome and Microbiome Consortium (TIGMIC)"/>
            <person name="Jia N."/>
            <person name="Wang J."/>
            <person name="Shi W."/>
            <person name="Du L."/>
            <person name="Sun Y."/>
            <person name="Zhan W."/>
            <person name="Jiang J.F."/>
            <person name="Wang Q."/>
            <person name="Zhang B."/>
            <person name="Ji P."/>
            <person name="Bell-Sakyi L."/>
            <person name="Cui X.M."/>
            <person name="Yuan T.T."/>
            <person name="Jiang B.G."/>
            <person name="Yang W.F."/>
            <person name="Lam T.T."/>
            <person name="Chang Q.C."/>
            <person name="Ding S.J."/>
            <person name="Wang X.J."/>
            <person name="Zhu J.G."/>
            <person name="Ruan X.D."/>
            <person name="Zhao L."/>
            <person name="Wei J.T."/>
            <person name="Ye R.Z."/>
            <person name="Que T.C."/>
            <person name="Du C.H."/>
            <person name="Zhou Y.H."/>
            <person name="Cheng J.X."/>
            <person name="Dai P.F."/>
            <person name="Guo W.B."/>
            <person name="Han X.H."/>
            <person name="Huang E.J."/>
            <person name="Li L.F."/>
            <person name="Wei W."/>
            <person name="Gao Y.C."/>
            <person name="Liu J.Z."/>
            <person name="Shao H.Z."/>
            <person name="Wang X."/>
            <person name="Wang C.C."/>
            <person name="Yang T.C."/>
            <person name="Huo Q.B."/>
            <person name="Li W."/>
            <person name="Chen H.Y."/>
            <person name="Chen S.E."/>
            <person name="Zhou L.G."/>
            <person name="Ni X.B."/>
            <person name="Tian J.H."/>
            <person name="Sheng Y."/>
            <person name="Liu T."/>
            <person name="Pan Y.S."/>
            <person name="Xia L.Y."/>
            <person name="Li J."/>
            <person name="Zhao F."/>
            <person name="Cao W.C."/>
        </authorList>
    </citation>
    <scope>NUCLEOTIDE SEQUENCE [LARGE SCALE GENOMIC DNA]</scope>
    <source>
        <strain evidence="1">Iper-2018</strain>
    </source>
</reference>
<organism evidence="1 2">
    <name type="scientific">Ixodes persulcatus</name>
    <name type="common">Taiga tick</name>
    <dbReference type="NCBI Taxonomy" id="34615"/>
    <lineage>
        <taxon>Eukaryota</taxon>
        <taxon>Metazoa</taxon>
        <taxon>Ecdysozoa</taxon>
        <taxon>Arthropoda</taxon>
        <taxon>Chelicerata</taxon>
        <taxon>Arachnida</taxon>
        <taxon>Acari</taxon>
        <taxon>Parasitiformes</taxon>
        <taxon>Ixodida</taxon>
        <taxon>Ixodoidea</taxon>
        <taxon>Ixodidae</taxon>
        <taxon>Ixodinae</taxon>
        <taxon>Ixodes</taxon>
    </lineage>
</organism>
<gene>
    <name evidence="1" type="ORF">HPB47_019381</name>
</gene>
<feature type="non-terminal residue" evidence="1">
    <location>
        <position position="1"/>
    </location>
</feature>
<feature type="non-terminal residue" evidence="1">
    <location>
        <position position="78"/>
    </location>
</feature>
<accession>A0AC60QIB7</accession>
<evidence type="ECO:0000313" key="1">
    <source>
        <dbReference type="EMBL" id="KAG0434051.1"/>
    </source>
</evidence>
<name>A0AC60QIB7_IXOPE</name>
<dbReference type="EMBL" id="JABSTQ010008798">
    <property type="protein sequence ID" value="KAG0434051.1"/>
    <property type="molecule type" value="Genomic_DNA"/>
</dbReference>
<proteinExistence type="predicted"/>
<evidence type="ECO:0000313" key="2">
    <source>
        <dbReference type="Proteomes" id="UP000805193"/>
    </source>
</evidence>
<sequence>ILISCFCITLDKPSTEGNVSNLSTWTNQAIAQDLATAGTAALLALPPSATKGADEPDVFSGHGEIAATMCLNLPFFVQ</sequence>
<keyword evidence="2" id="KW-1185">Reference proteome</keyword>